<dbReference type="InterPro" id="IPR051834">
    <property type="entry name" value="RING_finger_E3_ligase"/>
</dbReference>
<evidence type="ECO:0000256" key="1">
    <source>
        <dbReference type="ARBA" id="ARBA00022723"/>
    </source>
</evidence>
<evidence type="ECO:0000313" key="9">
    <source>
        <dbReference type="Proteomes" id="UP000011715"/>
    </source>
</evidence>
<evidence type="ECO:0000313" key="8">
    <source>
        <dbReference type="EnsemblFungi" id="MAPG_07615T0"/>
    </source>
</evidence>
<accession>A0A0C4E553</accession>
<feature type="region of interest" description="Disordered" evidence="5">
    <location>
        <begin position="107"/>
        <end position="126"/>
    </location>
</feature>
<dbReference type="VEuPathDB" id="FungiDB:MAPG_07615"/>
<dbReference type="PANTHER" id="PTHR45931">
    <property type="entry name" value="SI:CH211-59O9.10"/>
    <property type="match status" value="1"/>
</dbReference>
<dbReference type="GO" id="GO:0005634">
    <property type="term" value="C:nucleus"/>
    <property type="evidence" value="ECO:0007669"/>
    <property type="project" value="TreeGrafter"/>
</dbReference>
<evidence type="ECO:0000256" key="3">
    <source>
        <dbReference type="ARBA" id="ARBA00022833"/>
    </source>
</evidence>
<dbReference type="OMA" id="CDMLDRV"/>
<evidence type="ECO:0000259" key="6">
    <source>
        <dbReference type="PROSITE" id="PS50089"/>
    </source>
</evidence>
<dbReference type="GO" id="GO:0008270">
    <property type="term" value="F:zinc ion binding"/>
    <property type="evidence" value="ECO:0007669"/>
    <property type="project" value="UniProtKB-KW"/>
</dbReference>
<dbReference type="PROSITE" id="PS50089">
    <property type="entry name" value="ZF_RING_2"/>
    <property type="match status" value="1"/>
</dbReference>
<feature type="compositionally biased region" description="Basic and acidic residues" evidence="5">
    <location>
        <begin position="249"/>
        <end position="261"/>
    </location>
</feature>
<keyword evidence="2 4" id="KW-0863">Zinc-finger</keyword>
<dbReference type="Gene3D" id="3.30.40.10">
    <property type="entry name" value="Zinc/RING finger domain, C3HC4 (zinc finger)"/>
    <property type="match status" value="1"/>
</dbReference>
<dbReference type="GO" id="GO:0061630">
    <property type="term" value="F:ubiquitin protein ligase activity"/>
    <property type="evidence" value="ECO:0007669"/>
    <property type="project" value="TreeGrafter"/>
</dbReference>
<keyword evidence="3" id="KW-0862">Zinc</keyword>
<organism evidence="8 9">
    <name type="scientific">Magnaporthiopsis poae (strain ATCC 64411 / 73-15)</name>
    <name type="common">Kentucky bluegrass fungus</name>
    <name type="synonym">Magnaporthe poae</name>
    <dbReference type="NCBI Taxonomy" id="644358"/>
    <lineage>
        <taxon>Eukaryota</taxon>
        <taxon>Fungi</taxon>
        <taxon>Dikarya</taxon>
        <taxon>Ascomycota</taxon>
        <taxon>Pezizomycotina</taxon>
        <taxon>Sordariomycetes</taxon>
        <taxon>Sordariomycetidae</taxon>
        <taxon>Magnaporthales</taxon>
        <taxon>Magnaporthaceae</taxon>
        <taxon>Magnaporthiopsis</taxon>
    </lineage>
</organism>
<feature type="compositionally biased region" description="Polar residues" evidence="5">
    <location>
        <begin position="15"/>
        <end position="25"/>
    </location>
</feature>
<dbReference type="EMBL" id="GL876971">
    <property type="protein sequence ID" value="KLU88630.1"/>
    <property type="molecule type" value="Genomic_DNA"/>
</dbReference>
<gene>
    <name evidence="7" type="ORF">MAPG_07615</name>
</gene>
<keyword evidence="9" id="KW-1185">Reference proteome</keyword>
<dbReference type="SUPFAM" id="SSF57850">
    <property type="entry name" value="RING/U-box"/>
    <property type="match status" value="1"/>
</dbReference>
<feature type="region of interest" description="Disordered" evidence="5">
    <location>
        <begin position="249"/>
        <end position="272"/>
    </location>
</feature>
<dbReference type="EnsemblFungi" id="MAPG_07615T0">
    <property type="protein sequence ID" value="MAPG_07615T0"/>
    <property type="gene ID" value="MAPG_07615"/>
</dbReference>
<reference evidence="8" key="5">
    <citation type="submission" date="2015-06" db="UniProtKB">
        <authorList>
            <consortium name="EnsemblFungi"/>
        </authorList>
    </citation>
    <scope>IDENTIFICATION</scope>
    <source>
        <strain evidence="8">ATCC 64411</strain>
    </source>
</reference>
<dbReference type="InterPro" id="IPR013083">
    <property type="entry name" value="Znf_RING/FYVE/PHD"/>
</dbReference>
<feature type="region of interest" description="Disordered" evidence="5">
    <location>
        <begin position="1"/>
        <end position="25"/>
    </location>
</feature>
<name>A0A0C4E553_MAGP6</name>
<dbReference type="InterPro" id="IPR001841">
    <property type="entry name" value="Znf_RING"/>
</dbReference>
<proteinExistence type="predicted"/>
<evidence type="ECO:0000256" key="2">
    <source>
        <dbReference type="ARBA" id="ARBA00022771"/>
    </source>
</evidence>
<dbReference type="GO" id="GO:0006511">
    <property type="term" value="P:ubiquitin-dependent protein catabolic process"/>
    <property type="evidence" value="ECO:0007669"/>
    <property type="project" value="TreeGrafter"/>
</dbReference>
<dbReference type="AlphaFoldDB" id="A0A0C4E553"/>
<reference evidence="8" key="4">
    <citation type="journal article" date="2015" name="G3 (Bethesda)">
        <title>Genome sequences of three phytopathogenic species of the Magnaporthaceae family of fungi.</title>
        <authorList>
            <person name="Okagaki L.H."/>
            <person name="Nunes C.C."/>
            <person name="Sailsbery J."/>
            <person name="Clay B."/>
            <person name="Brown D."/>
            <person name="John T."/>
            <person name="Oh Y."/>
            <person name="Young N."/>
            <person name="Fitzgerald M."/>
            <person name="Haas B.J."/>
            <person name="Zeng Q."/>
            <person name="Young S."/>
            <person name="Adiconis X."/>
            <person name="Fan L."/>
            <person name="Levin J.Z."/>
            <person name="Mitchell T.K."/>
            <person name="Okubara P.A."/>
            <person name="Farman M.L."/>
            <person name="Kohn L.M."/>
            <person name="Birren B."/>
            <person name="Ma L.-J."/>
            <person name="Dean R.A."/>
        </authorList>
    </citation>
    <scope>NUCLEOTIDE SEQUENCE</scope>
    <source>
        <strain evidence="8">ATCC 64411 / 73-15</strain>
    </source>
</reference>
<reference evidence="7" key="2">
    <citation type="submission" date="2010-05" db="EMBL/GenBank/DDBJ databases">
        <title>The Genome Sequence of Magnaporthe poae strain ATCC 64411.</title>
        <authorList>
            <consortium name="The Broad Institute Genome Sequencing Platform"/>
            <consortium name="Broad Institute Genome Sequencing Center for Infectious Disease"/>
            <person name="Ma L.-J."/>
            <person name="Dead R."/>
            <person name="Young S."/>
            <person name="Zeng Q."/>
            <person name="Koehrsen M."/>
            <person name="Alvarado L."/>
            <person name="Berlin A."/>
            <person name="Chapman S.B."/>
            <person name="Chen Z."/>
            <person name="Freedman E."/>
            <person name="Gellesch M."/>
            <person name="Goldberg J."/>
            <person name="Griggs A."/>
            <person name="Gujja S."/>
            <person name="Heilman E.R."/>
            <person name="Heiman D."/>
            <person name="Hepburn T."/>
            <person name="Howarth C."/>
            <person name="Jen D."/>
            <person name="Larson L."/>
            <person name="Mehta T."/>
            <person name="Neiman D."/>
            <person name="Pearson M."/>
            <person name="Roberts A."/>
            <person name="Saif S."/>
            <person name="Shea T."/>
            <person name="Shenoy N."/>
            <person name="Sisk P."/>
            <person name="Stolte C."/>
            <person name="Sykes S."/>
            <person name="Walk T."/>
            <person name="White J."/>
            <person name="Yandava C."/>
            <person name="Haas B."/>
            <person name="Nusbaum C."/>
            <person name="Birren B."/>
        </authorList>
    </citation>
    <scope>NUCLEOTIDE SEQUENCE</scope>
    <source>
        <strain evidence="7">ATCC 64411</strain>
    </source>
</reference>
<dbReference type="OrthoDB" id="8062037at2759"/>
<dbReference type="EMBL" id="ADBL01001845">
    <property type="status" value="NOT_ANNOTATED_CDS"/>
    <property type="molecule type" value="Genomic_DNA"/>
</dbReference>
<dbReference type="Pfam" id="PF13639">
    <property type="entry name" value="zf-RING_2"/>
    <property type="match status" value="1"/>
</dbReference>
<dbReference type="eggNOG" id="KOG0800">
    <property type="taxonomic scope" value="Eukaryota"/>
</dbReference>
<keyword evidence="1" id="KW-0479">Metal-binding</keyword>
<reference evidence="7" key="3">
    <citation type="submission" date="2011-03" db="EMBL/GenBank/DDBJ databases">
        <title>Annotation of Magnaporthe poae ATCC 64411.</title>
        <authorList>
            <person name="Ma L.-J."/>
            <person name="Dead R."/>
            <person name="Young S.K."/>
            <person name="Zeng Q."/>
            <person name="Gargeya S."/>
            <person name="Fitzgerald M."/>
            <person name="Haas B."/>
            <person name="Abouelleil A."/>
            <person name="Alvarado L."/>
            <person name="Arachchi H.M."/>
            <person name="Berlin A."/>
            <person name="Brown A."/>
            <person name="Chapman S.B."/>
            <person name="Chen Z."/>
            <person name="Dunbar C."/>
            <person name="Freedman E."/>
            <person name="Gearin G."/>
            <person name="Gellesch M."/>
            <person name="Goldberg J."/>
            <person name="Griggs A."/>
            <person name="Gujja S."/>
            <person name="Heiman D."/>
            <person name="Howarth C."/>
            <person name="Larson L."/>
            <person name="Lui A."/>
            <person name="MacDonald P.J.P."/>
            <person name="Mehta T."/>
            <person name="Montmayeur A."/>
            <person name="Murphy C."/>
            <person name="Neiman D."/>
            <person name="Pearson M."/>
            <person name="Priest M."/>
            <person name="Roberts A."/>
            <person name="Saif S."/>
            <person name="Shea T."/>
            <person name="Shenoy N."/>
            <person name="Sisk P."/>
            <person name="Stolte C."/>
            <person name="Sykes S."/>
            <person name="Yandava C."/>
            <person name="Wortman J."/>
            <person name="Nusbaum C."/>
            <person name="Birren B."/>
        </authorList>
    </citation>
    <scope>NUCLEOTIDE SEQUENCE</scope>
    <source>
        <strain evidence="7">ATCC 64411</strain>
    </source>
</reference>
<protein>
    <recommendedName>
        <fullName evidence="6">RING-type domain-containing protein</fullName>
    </recommendedName>
</protein>
<dbReference type="Proteomes" id="UP000011715">
    <property type="component" value="Unassembled WGS sequence"/>
</dbReference>
<feature type="domain" description="RING-type" evidence="6">
    <location>
        <begin position="202"/>
        <end position="247"/>
    </location>
</feature>
<evidence type="ECO:0000313" key="7">
    <source>
        <dbReference type="EMBL" id="KLU88630.1"/>
    </source>
</evidence>
<dbReference type="STRING" id="644358.A0A0C4E553"/>
<evidence type="ECO:0000256" key="4">
    <source>
        <dbReference type="PROSITE-ProRule" id="PRU00175"/>
    </source>
</evidence>
<evidence type="ECO:0000256" key="5">
    <source>
        <dbReference type="SAM" id="MobiDB-lite"/>
    </source>
</evidence>
<reference evidence="9" key="1">
    <citation type="submission" date="2010-05" db="EMBL/GenBank/DDBJ databases">
        <title>The genome sequence of Magnaporthe poae strain ATCC 64411.</title>
        <authorList>
            <person name="Ma L.-J."/>
            <person name="Dead R."/>
            <person name="Young S."/>
            <person name="Zeng Q."/>
            <person name="Koehrsen M."/>
            <person name="Alvarado L."/>
            <person name="Berlin A."/>
            <person name="Chapman S.B."/>
            <person name="Chen Z."/>
            <person name="Freedman E."/>
            <person name="Gellesch M."/>
            <person name="Goldberg J."/>
            <person name="Griggs A."/>
            <person name="Gujja S."/>
            <person name="Heilman E.R."/>
            <person name="Heiman D."/>
            <person name="Hepburn T."/>
            <person name="Howarth C."/>
            <person name="Jen D."/>
            <person name="Larson L."/>
            <person name="Mehta T."/>
            <person name="Neiman D."/>
            <person name="Pearson M."/>
            <person name="Roberts A."/>
            <person name="Saif S."/>
            <person name="Shea T."/>
            <person name="Shenoy N."/>
            <person name="Sisk P."/>
            <person name="Stolte C."/>
            <person name="Sykes S."/>
            <person name="Walk T."/>
            <person name="White J."/>
            <person name="Yandava C."/>
            <person name="Haas B."/>
            <person name="Nusbaum C."/>
            <person name="Birren B."/>
        </authorList>
    </citation>
    <scope>NUCLEOTIDE SEQUENCE [LARGE SCALE GENOMIC DNA]</scope>
    <source>
        <strain evidence="9">ATCC 64411 / 73-15</strain>
    </source>
</reference>
<sequence length="272" mass="30368">MGKTSVPAVPRALNPTRSSTPSFPRASLQVQHLPTNSSTFLSAVLKILASNCLPSPESTDRASVAPLPVMATQYEVEHNIKPAEEPRHRRQPDMSTFTAHLEQIRPGMSEQQQQQQGQQHNNPHATANPAQLSIMFRLVQDQLGTLATDAPSEENRALLARLMSALEDDILHPPYEIKGVSQQFLDGLDRVPRKSLKPTDACPICAEPHLNDEHCLVVELPCHQSHRFDLECVSPWLLSKGTCPLCRKEMDKRKEPEPKADDEGEEYDDFYG</sequence>
<dbReference type="PANTHER" id="PTHR45931:SF3">
    <property type="entry name" value="RING ZINC FINGER-CONTAINING PROTEIN"/>
    <property type="match status" value="1"/>
</dbReference>
<feature type="compositionally biased region" description="Acidic residues" evidence="5">
    <location>
        <begin position="262"/>
        <end position="272"/>
    </location>
</feature>